<dbReference type="Proteomes" id="UP000035661">
    <property type="component" value="Chromosome"/>
</dbReference>
<dbReference type="RefSeq" id="WP_047791614.1">
    <property type="nucleotide sequence ID" value="NZ_CP011856.1"/>
</dbReference>
<accession>A0A0H3XIT7</accession>
<keyword evidence="1" id="KW-0812">Transmembrane</keyword>
<feature type="transmembrane region" description="Helical" evidence="1">
    <location>
        <begin position="151"/>
        <end position="173"/>
    </location>
</feature>
<dbReference type="EMBL" id="CP011856">
    <property type="protein sequence ID" value="AKM54410.1"/>
    <property type="molecule type" value="Genomic_DNA"/>
</dbReference>
<dbReference type="STRING" id="315358.SERIO_v1c08500"/>
<feature type="transmembrane region" description="Helical" evidence="1">
    <location>
        <begin position="254"/>
        <end position="279"/>
    </location>
</feature>
<feature type="transmembrane region" description="Helical" evidence="1">
    <location>
        <begin position="106"/>
        <end position="131"/>
    </location>
</feature>
<evidence type="ECO:0000256" key="1">
    <source>
        <dbReference type="SAM" id="Phobius"/>
    </source>
</evidence>
<dbReference type="AlphaFoldDB" id="A0A0H3XIT7"/>
<protein>
    <submittedName>
        <fullName evidence="2">Uncharacterized protein</fullName>
    </submittedName>
</protein>
<gene>
    <name evidence="2" type="ORF">SERIO_v1c08500</name>
</gene>
<feature type="transmembrane region" description="Helical" evidence="1">
    <location>
        <begin position="185"/>
        <end position="205"/>
    </location>
</feature>
<proteinExistence type="predicted"/>
<dbReference type="KEGG" id="seri:SERIO_v1c08500"/>
<sequence length="290" mass="34320">MKTNFLDHCKPTFSKLNKTASLLFKVIFTNPRTYIFVFIFSGLLSILCSWLWNTYSFFVILPPILINFLSISVFIVSFYLGLYLVEWRRKQFLKKIKLINLHQYHIIIVVFLLNLALTSISVLINIILYNIYSLIPIFNFHLPLLSNIRPFIWLLYIIGMIMLTFFLTLLYVWMATAISNRNWSFATLTIVTLFLLIFSDVILQPTITNKMWPFIIFGYLCPTKYFIWFNMLFTSYQFLDPLGISQIIQDFNQVSFIVFNQVWEPFLGIVVFIGIFSYLTPKYFTWGMKG</sequence>
<dbReference type="PATRIC" id="fig|743698.3.peg.856"/>
<name>A0A0H3XIT7_9MOLU</name>
<evidence type="ECO:0000313" key="2">
    <source>
        <dbReference type="EMBL" id="AKM54410.1"/>
    </source>
</evidence>
<keyword evidence="3" id="KW-1185">Reference proteome</keyword>
<keyword evidence="1" id="KW-0472">Membrane</keyword>
<feature type="transmembrane region" description="Helical" evidence="1">
    <location>
        <begin position="211"/>
        <end position="233"/>
    </location>
</feature>
<feature type="transmembrane region" description="Helical" evidence="1">
    <location>
        <begin position="64"/>
        <end position="85"/>
    </location>
</feature>
<reference evidence="2 3" key="1">
    <citation type="journal article" date="2015" name="Genome Biol. Evol.">
        <title>Found and Lost: The Fates of Horizontally Acquired Genes in Arthropod-Symbiotic Spiroplasma.</title>
        <authorList>
            <person name="Lo W.S."/>
            <person name="Gasparich G.E."/>
            <person name="Kuo C.H."/>
        </authorList>
    </citation>
    <scope>NUCLEOTIDE SEQUENCE [LARGE SCALE GENOMIC DNA]</scope>
    <source>
        <strain evidence="3">TDA-040725-5</strain>
    </source>
</reference>
<reference evidence="3" key="2">
    <citation type="submission" date="2015-06" db="EMBL/GenBank/DDBJ databases">
        <title>Complete genome sequence of Spiroplasma eriocheiris TDA-040725-5 (DSM 21848).</title>
        <authorList>
            <person name="Lo W.-S."/>
            <person name="Kuo C.-H."/>
        </authorList>
    </citation>
    <scope>NUCLEOTIDE SEQUENCE [LARGE SCALE GENOMIC DNA]</scope>
    <source>
        <strain evidence="3">TDA-040725-5</strain>
    </source>
</reference>
<keyword evidence="1" id="KW-1133">Transmembrane helix</keyword>
<feature type="transmembrane region" description="Helical" evidence="1">
    <location>
        <begin position="33"/>
        <end position="52"/>
    </location>
</feature>
<organism evidence="2 3">
    <name type="scientific">Spiroplasma eriocheiris</name>
    <dbReference type="NCBI Taxonomy" id="315358"/>
    <lineage>
        <taxon>Bacteria</taxon>
        <taxon>Bacillati</taxon>
        <taxon>Mycoplasmatota</taxon>
        <taxon>Mollicutes</taxon>
        <taxon>Entomoplasmatales</taxon>
        <taxon>Spiroplasmataceae</taxon>
        <taxon>Spiroplasma</taxon>
    </lineage>
</organism>
<evidence type="ECO:0000313" key="3">
    <source>
        <dbReference type="Proteomes" id="UP000035661"/>
    </source>
</evidence>